<feature type="compositionally biased region" description="Acidic residues" evidence="1">
    <location>
        <begin position="107"/>
        <end position="120"/>
    </location>
</feature>
<reference evidence="2 3" key="1">
    <citation type="journal article" date="2023" name="Commun. Biol.">
        <title>Genome analysis of Parmales, the sister group of diatoms, reveals the evolutionary specialization of diatoms from phago-mixotrophs to photoautotrophs.</title>
        <authorList>
            <person name="Ban H."/>
            <person name="Sato S."/>
            <person name="Yoshikawa S."/>
            <person name="Yamada K."/>
            <person name="Nakamura Y."/>
            <person name="Ichinomiya M."/>
            <person name="Sato N."/>
            <person name="Blanc-Mathieu R."/>
            <person name="Endo H."/>
            <person name="Kuwata A."/>
            <person name="Ogata H."/>
        </authorList>
    </citation>
    <scope>NUCLEOTIDE SEQUENCE [LARGE SCALE GENOMIC DNA]</scope>
</reference>
<feature type="compositionally biased region" description="Basic and acidic residues" evidence="1">
    <location>
        <begin position="205"/>
        <end position="218"/>
    </location>
</feature>
<organism evidence="2 3">
    <name type="scientific">Tetraparma gracilis</name>
    <dbReference type="NCBI Taxonomy" id="2962635"/>
    <lineage>
        <taxon>Eukaryota</taxon>
        <taxon>Sar</taxon>
        <taxon>Stramenopiles</taxon>
        <taxon>Ochrophyta</taxon>
        <taxon>Bolidophyceae</taxon>
        <taxon>Parmales</taxon>
        <taxon>Triparmaceae</taxon>
        <taxon>Tetraparma</taxon>
    </lineage>
</organism>
<proteinExistence type="predicted"/>
<feature type="compositionally biased region" description="Pro residues" evidence="1">
    <location>
        <begin position="126"/>
        <end position="138"/>
    </location>
</feature>
<evidence type="ECO:0000256" key="1">
    <source>
        <dbReference type="SAM" id="MobiDB-lite"/>
    </source>
</evidence>
<dbReference type="Proteomes" id="UP001165060">
    <property type="component" value="Unassembled WGS sequence"/>
</dbReference>
<accession>A0ABQ6N0U0</accession>
<gene>
    <name evidence="2" type="ORF">TeGR_g8403</name>
</gene>
<evidence type="ECO:0000313" key="2">
    <source>
        <dbReference type="EMBL" id="GMI37893.1"/>
    </source>
</evidence>
<comment type="caution">
    <text evidence="2">The sequence shown here is derived from an EMBL/GenBank/DDBJ whole genome shotgun (WGS) entry which is preliminary data.</text>
</comment>
<feature type="region of interest" description="Disordered" evidence="1">
    <location>
        <begin position="101"/>
        <end position="225"/>
    </location>
</feature>
<dbReference type="EMBL" id="BRYB01002000">
    <property type="protein sequence ID" value="GMI37893.1"/>
    <property type="molecule type" value="Genomic_DNA"/>
</dbReference>
<feature type="compositionally biased region" description="Basic and acidic residues" evidence="1">
    <location>
        <begin position="170"/>
        <end position="179"/>
    </location>
</feature>
<evidence type="ECO:0000313" key="3">
    <source>
        <dbReference type="Proteomes" id="UP001165060"/>
    </source>
</evidence>
<name>A0ABQ6N0U0_9STRA</name>
<sequence length="225" mass="23904">MSTIHFVMVTGSSAPAPPAPLSFPSSPHTVPLPLFLRTIIYQKRWNGSALDFLLAVTNTANGEGYLEGGAIVDGTTVTVRRTPCKGRTGILEELGLRKALVKAEQGAGDEDEDEDEDEPVEGGGGAPPPPPPPPPPPQQQQEVEDELEKVTSIATNFRHGAGTINSTHMFGKEKVDPHKGAVPAAPEDGKRAINSKVLPTFGSRRVNEARPEGEEPKKPSGIPRT</sequence>
<protein>
    <submittedName>
        <fullName evidence="2">Uncharacterized protein</fullName>
    </submittedName>
</protein>
<keyword evidence="3" id="KW-1185">Reference proteome</keyword>